<evidence type="ECO:0000259" key="11">
    <source>
        <dbReference type="Pfam" id="PF07730"/>
    </source>
</evidence>
<evidence type="ECO:0000256" key="7">
    <source>
        <dbReference type="ARBA" id="ARBA00022840"/>
    </source>
</evidence>
<dbReference type="RefSeq" id="WP_098613229.1">
    <property type="nucleotide sequence ID" value="NZ_JBHURG010000018.1"/>
</dbReference>
<keyword evidence="9" id="KW-0175">Coiled coil</keyword>
<dbReference type="GO" id="GO:0005524">
    <property type="term" value="F:ATP binding"/>
    <property type="evidence" value="ECO:0007669"/>
    <property type="project" value="UniProtKB-KW"/>
</dbReference>
<evidence type="ECO:0000256" key="6">
    <source>
        <dbReference type="ARBA" id="ARBA00022777"/>
    </source>
</evidence>
<keyword evidence="4" id="KW-0808">Transferase</keyword>
<dbReference type="EC" id="2.7.13.3" evidence="2"/>
<dbReference type="Gene3D" id="1.20.5.1930">
    <property type="match status" value="1"/>
</dbReference>
<keyword evidence="5" id="KW-0547">Nucleotide-binding</keyword>
<dbReference type="PANTHER" id="PTHR24421:SF10">
    <property type="entry name" value="NITRATE_NITRITE SENSOR PROTEIN NARQ"/>
    <property type="match status" value="1"/>
</dbReference>
<name>A0A2B2LN95_BACCE</name>
<keyword evidence="6 12" id="KW-0418">Kinase</keyword>
<evidence type="ECO:0000256" key="2">
    <source>
        <dbReference type="ARBA" id="ARBA00012438"/>
    </source>
</evidence>
<keyword evidence="10" id="KW-1133">Transmembrane helix</keyword>
<dbReference type="GO" id="GO:0046983">
    <property type="term" value="F:protein dimerization activity"/>
    <property type="evidence" value="ECO:0007669"/>
    <property type="project" value="InterPro"/>
</dbReference>
<dbReference type="EMBL" id="NVAP01000034">
    <property type="protein sequence ID" value="PFQ45023.1"/>
    <property type="molecule type" value="Genomic_DNA"/>
</dbReference>
<organism evidence="12 13">
    <name type="scientific">Bacillus cereus</name>
    <dbReference type="NCBI Taxonomy" id="1396"/>
    <lineage>
        <taxon>Bacteria</taxon>
        <taxon>Bacillati</taxon>
        <taxon>Bacillota</taxon>
        <taxon>Bacilli</taxon>
        <taxon>Bacillales</taxon>
        <taxon>Bacillaceae</taxon>
        <taxon>Bacillus</taxon>
        <taxon>Bacillus cereus group</taxon>
    </lineage>
</organism>
<feature type="transmembrane region" description="Helical" evidence="10">
    <location>
        <begin position="112"/>
        <end position="131"/>
    </location>
</feature>
<dbReference type="Gene3D" id="3.30.565.10">
    <property type="entry name" value="Histidine kinase-like ATPase, C-terminal domain"/>
    <property type="match status" value="1"/>
</dbReference>
<proteinExistence type="predicted"/>
<dbReference type="Pfam" id="PF07730">
    <property type="entry name" value="HisKA_3"/>
    <property type="match status" value="1"/>
</dbReference>
<evidence type="ECO:0000256" key="4">
    <source>
        <dbReference type="ARBA" id="ARBA00022679"/>
    </source>
</evidence>
<evidence type="ECO:0000256" key="1">
    <source>
        <dbReference type="ARBA" id="ARBA00000085"/>
    </source>
</evidence>
<dbReference type="SUPFAM" id="SSF55874">
    <property type="entry name" value="ATPase domain of HSP90 chaperone/DNA topoisomerase II/histidine kinase"/>
    <property type="match status" value="1"/>
</dbReference>
<keyword evidence="7" id="KW-0067">ATP-binding</keyword>
<evidence type="ECO:0000256" key="3">
    <source>
        <dbReference type="ARBA" id="ARBA00022553"/>
    </source>
</evidence>
<dbReference type="InterPro" id="IPR011712">
    <property type="entry name" value="Sig_transdc_His_kin_sub3_dim/P"/>
</dbReference>
<evidence type="ECO:0000256" key="8">
    <source>
        <dbReference type="ARBA" id="ARBA00023012"/>
    </source>
</evidence>
<evidence type="ECO:0000313" key="12">
    <source>
        <dbReference type="EMBL" id="PFQ45023.1"/>
    </source>
</evidence>
<dbReference type="InterPro" id="IPR036890">
    <property type="entry name" value="HATPase_C_sf"/>
</dbReference>
<feature type="transmembrane region" description="Helical" evidence="10">
    <location>
        <begin position="56"/>
        <end position="80"/>
    </location>
</feature>
<accession>A0A2B2LN95</accession>
<comment type="caution">
    <text evidence="12">The sequence shown here is derived from an EMBL/GenBank/DDBJ whole genome shotgun (WGS) entry which is preliminary data.</text>
</comment>
<dbReference type="GO" id="GO:0000155">
    <property type="term" value="F:phosphorelay sensor kinase activity"/>
    <property type="evidence" value="ECO:0007669"/>
    <property type="project" value="InterPro"/>
</dbReference>
<feature type="transmembrane region" description="Helical" evidence="10">
    <location>
        <begin position="29"/>
        <end position="49"/>
    </location>
</feature>
<feature type="coiled-coil region" evidence="9">
    <location>
        <begin position="131"/>
        <end position="158"/>
    </location>
</feature>
<reference evidence="12 13" key="1">
    <citation type="submission" date="2017-09" db="EMBL/GenBank/DDBJ databases">
        <title>Large-scale bioinformatics analysis of Bacillus genomes uncovers conserved roles of natural products in bacterial physiology.</title>
        <authorList>
            <consortium name="Agbiome Team Llc"/>
            <person name="Bleich R.M."/>
            <person name="Grubbs K.J."/>
            <person name="Santa Maria K.C."/>
            <person name="Allen S.E."/>
            <person name="Farag S."/>
            <person name="Shank E.A."/>
            <person name="Bowers A."/>
        </authorList>
    </citation>
    <scope>NUCLEOTIDE SEQUENCE [LARGE SCALE GENOMIC DNA]</scope>
    <source>
        <strain evidence="12 13">AFS070861</strain>
    </source>
</reference>
<comment type="catalytic activity">
    <reaction evidence="1">
        <text>ATP + protein L-histidine = ADP + protein N-phospho-L-histidine.</text>
        <dbReference type="EC" id="2.7.13.3"/>
    </reaction>
</comment>
<dbReference type="Proteomes" id="UP000224386">
    <property type="component" value="Unassembled WGS sequence"/>
</dbReference>
<dbReference type="PANTHER" id="PTHR24421">
    <property type="entry name" value="NITRATE/NITRITE SENSOR PROTEIN NARX-RELATED"/>
    <property type="match status" value="1"/>
</dbReference>
<keyword evidence="8" id="KW-0902">Two-component regulatory system</keyword>
<dbReference type="CDD" id="cd16917">
    <property type="entry name" value="HATPase_UhpB-NarQ-NarX-like"/>
    <property type="match status" value="1"/>
</dbReference>
<protein>
    <recommendedName>
        <fullName evidence="2">histidine kinase</fullName>
        <ecNumber evidence="2">2.7.13.3</ecNumber>
    </recommendedName>
</protein>
<evidence type="ECO:0000313" key="13">
    <source>
        <dbReference type="Proteomes" id="UP000224386"/>
    </source>
</evidence>
<evidence type="ECO:0000256" key="5">
    <source>
        <dbReference type="ARBA" id="ARBA00022741"/>
    </source>
</evidence>
<evidence type="ECO:0000256" key="9">
    <source>
        <dbReference type="SAM" id="Coils"/>
    </source>
</evidence>
<dbReference type="GO" id="GO:0016020">
    <property type="term" value="C:membrane"/>
    <property type="evidence" value="ECO:0007669"/>
    <property type="project" value="InterPro"/>
</dbReference>
<sequence>MEFWLTVSKLIVFLYIVFSYIHSNVTNLPWVIFALLLYLSVNVLISIFKKDTYKKILICISISVVMLLTWRVHPFFILFLPLNLYEITFHYIDKNWSRFVIMMLPITVTDESIRMTYGLIVAFSFLVLTMADRYISRVVKLESQNDKMRKDMQRLTKSLHENKEYIRQSEYTFKLEERNRLSQEIHDKIGHSMTGALIQMEAAKRLMGIDKEKSAELLQNAIHISKDGIESIRITLKNMKPPTEQIGIHRMKLFIEEFASKNDVNIPFVYKGDLDMISPIQWKIIGENVTEALTNAMKYADATVISIDIHVLNKMVKVQVKDNGKGAALVKKGLGIMGMEERTASVNGKIIVDGTSGFSVTMLFPI</sequence>
<gene>
    <name evidence="12" type="ORF">COK05_15185</name>
</gene>
<dbReference type="AlphaFoldDB" id="A0A2B2LN95"/>
<evidence type="ECO:0000256" key="10">
    <source>
        <dbReference type="SAM" id="Phobius"/>
    </source>
</evidence>
<keyword evidence="10" id="KW-0812">Transmembrane</keyword>
<keyword evidence="10" id="KW-0472">Membrane</keyword>
<dbReference type="InterPro" id="IPR050482">
    <property type="entry name" value="Sensor_HK_TwoCompSys"/>
</dbReference>
<keyword evidence="3" id="KW-0597">Phosphoprotein</keyword>
<feature type="domain" description="Signal transduction histidine kinase subgroup 3 dimerisation and phosphoacceptor" evidence="11">
    <location>
        <begin position="177"/>
        <end position="243"/>
    </location>
</feature>